<gene>
    <name evidence="3" type="ORF">PMIN01_00944</name>
</gene>
<evidence type="ECO:0000256" key="1">
    <source>
        <dbReference type="SAM" id="MobiDB-lite"/>
    </source>
</evidence>
<evidence type="ECO:0000313" key="4">
    <source>
        <dbReference type="Proteomes" id="UP000756921"/>
    </source>
</evidence>
<dbReference type="GO" id="GO:0030907">
    <property type="term" value="C:MBF transcription complex"/>
    <property type="evidence" value="ECO:0007669"/>
    <property type="project" value="TreeGrafter"/>
</dbReference>
<evidence type="ECO:0000313" key="3">
    <source>
        <dbReference type="EMBL" id="KAF9741405.1"/>
    </source>
</evidence>
<feature type="region of interest" description="Disordered" evidence="1">
    <location>
        <begin position="281"/>
        <end position="317"/>
    </location>
</feature>
<dbReference type="EMBL" id="WJXW01000001">
    <property type="protein sequence ID" value="KAF9741405.1"/>
    <property type="molecule type" value="Genomic_DNA"/>
</dbReference>
<name>A0A9P6GUJ7_9PLEO</name>
<dbReference type="PANTHER" id="PTHR43828">
    <property type="entry name" value="ASPARAGINASE"/>
    <property type="match status" value="1"/>
</dbReference>
<dbReference type="AlphaFoldDB" id="A0A9P6GUJ7"/>
<protein>
    <submittedName>
        <fullName evidence="3">APSES transcription factor Xbp1</fullName>
    </submittedName>
</protein>
<feature type="region of interest" description="Disordered" evidence="1">
    <location>
        <begin position="1"/>
        <end position="43"/>
    </location>
</feature>
<dbReference type="InterPro" id="IPR003163">
    <property type="entry name" value="Tscrpt_reg_HTH_APSES-type"/>
</dbReference>
<dbReference type="PROSITE" id="PS51299">
    <property type="entry name" value="HTH_APSES"/>
    <property type="match status" value="1"/>
</dbReference>
<feature type="compositionally biased region" description="Basic and acidic residues" evidence="1">
    <location>
        <begin position="11"/>
        <end position="21"/>
    </location>
</feature>
<dbReference type="InterPro" id="IPR051642">
    <property type="entry name" value="SWI6-like"/>
</dbReference>
<dbReference type="GO" id="GO:0033309">
    <property type="term" value="C:SBF transcription complex"/>
    <property type="evidence" value="ECO:0007669"/>
    <property type="project" value="TreeGrafter"/>
</dbReference>
<sequence length="460" mass="51601">MKIHSLLNPCRSDERNGHRSSESPTPAPMPRPAAPYASVPKRQKIPKDAPVFSEGTKIVGHVNYPPNEGDEDGTLLLQHRRFHLFPMREIKKKGVRHIPYNSDKKDFLDKTGRESFATADLLTVFQYTYKVPGEDKEYVVVWDYNVGLVRMTPFFKSLKHSKTVPAKALRENPGLKDISYSITGGALVCQGYWMPYQAAKAIAATFCWHIRWVLTPVFGYDFPEVCLPPDDPGYGKFLIAPEIVQDCIYETNRFRHEGCDYQVSGLIGAATVQTPQLPILNTPWKPMSHHPRKSEESGYYTGGDQNERSTMSPQVSPRGSAWISAWTSINGSKSPSSSPIVHSPTFDRMANELPPLHQHLREHGVPFGRRPTSVPQSFYHEPLSAKRPHSEINDGNCRVRSTNAPYNPTSPGVIGGTGVGDIRNRKRTKKELEAAEIILQLSAADQDLPDTKRTRRGSQY</sequence>
<comment type="caution">
    <text evidence="3">The sequence shown here is derived from an EMBL/GenBank/DDBJ whole genome shotgun (WGS) entry which is preliminary data.</text>
</comment>
<feature type="compositionally biased region" description="Low complexity" evidence="1">
    <location>
        <begin position="328"/>
        <end position="344"/>
    </location>
</feature>
<dbReference type="InterPro" id="IPR036887">
    <property type="entry name" value="HTH_APSES_sf"/>
</dbReference>
<dbReference type="OrthoDB" id="5562739at2759"/>
<feature type="compositionally biased region" description="Polar residues" evidence="1">
    <location>
        <begin position="308"/>
        <end position="317"/>
    </location>
</feature>
<feature type="region of interest" description="Disordered" evidence="1">
    <location>
        <begin position="328"/>
        <end position="347"/>
    </location>
</feature>
<feature type="domain" description="HTH APSES-type" evidence="2">
    <location>
        <begin position="115"/>
        <end position="229"/>
    </location>
</feature>
<proteinExistence type="predicted"/>
<organism evidence="3 4">
    <name type="scientific">Paraphaeosphaeria minitans</name>
    <dbReference type="NCBI Taxonomy" id="565426"/>
    <lineage>
        <taxon>Eukaryota</taxon>
        <taxon>Fungi</taxon>
        <taxon>Dikarya</taxon>
        <taxon>Ascomycota</taxon>
        <taxon>Pezizomycotina</taxon>
        <taxon>Dothideomycetes</taxon>
        <taxon>Pleosporomycetidae</taxon>
        <taxon>Pleosporales</taxon>
        <taxon>Massarineae</taxon>
        <taxon>Didymosphaeriaceae</taxon>
        <taxon>Paraphaeosphaeria</taxon>
    </lineage>
</organism>
<dbReference type="Proteomes" id="UP000756921">
    <property type="component" value="Unassembled WGS sequence"/>
</dbReference>
<dbReference type="SUPFAM" id="SSF54616">
    <property type="entry name" value="DNA-binding domain of Mlu1-box binding protein MBP1"/>
    <property type="match status" value="1"/>
</dbReference>
<dbReference type="GO" id="GO:0003677">
    <property type="term" value="F:DNA binding"/>
    <property type="evidence" value="ECO:0007669"/>
    <property type="project" value="InterPro"/>
</dbReference>
<dbReference type="Gene3D" id="3.10.260.10">
    <property type="entry name" value="Transcription regulator HTH, APSES-type DNA-binding domain"/>
    <property type="match status" value="1"/>
</dbReference>
<dbReference type="GO" id="GO:0000981">
    <property type="term" value="F:DNA-binding transcription factor activity, RNA polymerase II-specific"/>
    <property type="evidence" value="ECO:0007669"/>
    <property type="project" value="UniProtKB-ARBA"/>
</dbReference>
<feature type="compositionally biased region" description="Polar residues" evidence="1">
    <location>
        <begin position="399"/>
        <end position="410"/>
    </location>
</feature>
<accession>A0A9P6GUJ7</accession>
<dbReference type="PANTHER" id="PTHR43828:SF5">
    <property type="entry name" value="TRANSCRIPTIONAL REPRESSOR XBP1"/>
    <property type="match status" value="1"/>
</dbReference>
<feature type="region of interest" description="Disordered" evidence="1">
    <location>
        <begin position="383"/>
        <end position="421"/>
    </location>
</feature>
<keyword evidence="4" id="KW-1185">Reference proteome</keyword>
<evidence type="ECO:0000259" key="2">
    <source>
        <dbReference type="PROSITE" id="PS51299"/>
    </source>
</evidence>
<reference evidence="3" key="1">
    <citation type="journal article" date="2020" name="Mol. Plant Microbe Interact.">
        <title>Genome Sequence of the Biocontrol Agent Coniothyrium minitans strain Conio (IMI 134523).</title>
        <authorList>
            <person name="Patel D."/>
            <person name="Shittu T.A."/>
            <person name="Baroncelli R."/>
            <person name="Muthumeenakshi S."/>
            <person name="Osborne T.H."/>
            <person name="Janganan T.K."/>
            <person name="Sreenivasaprasad S."/>
        </authorList>
    </citation>
    <scope>NUCLEOTIDE SEQUENCE</scope>
    <source>
        <strain evidence="3">Conio</strain>
    </source>
</reference>